<evidence type="ECO:0000313" key="1">
    <source>
        <dbReference type="EMBL" id="JAH56359.1"/>
    </source>
</evidence>
<dbReference type="EMBL" id="GBXM01052218">
    <property type="protein sequence ID" value="JAH56359.1"/>
    <property type="molecule type" value="Transcribed_RNA"/>
</dbReference>
<protein>
    <submittedName>
        <fullName evidence="1">Uncharacterized protein</fullName>
    </submittedName>
</protein>
<accession>A0A0E9TRN7</accession>
<organism evidence="1">
    <name type="scientific">Anguilla anguilla</name>
    <name type="common">European freshwater eel</name>
    <name type="synonym">Muraena anguilla</name>
    <dbReference type="NCBI Taxonomy" id="7936"/>
    <lineage>
        <taxon>Eukaryota</taxon>
        <taxon>Metazoa</taxon>
        <taxon>Chordata</taxon>
        <taxon>Craniata</taxon>
        <taxon>Vertebrata</taxon>
        <taxon>Euteleostomi</taxon>
        <taxon>Actinopterygii</taxon>
        <taxon>Neopterygii</taxon>
        <taxon>Teleostei</taxon>
        <taxon>Anguilliformes</taxon>
        <taxon>Anguillidae</taxon>
        <taxon>Anguilla</taxon>
    </lineage>
</organism>
<reference evidence="1" key="1">
    <citation type="submission" date="2014-11" db="EMBL/GenBank/DDBJ databases">
        <authorList>
            <person name="Amaro Gonzalez C."/>
        </authorList>
    </citation>
    <scope>NUCLEOTIDE SEQUENCE</scope>
</reference>
<reference evidence="1" key="2">
    <citation type="journal article" date="2015" name="Fish Shellfish Immunol.">
        <title>Early steps in the European eel (Anguilla anguilla)-Vibrio vulnificus interaction in the gills: Role of the RtxA13 toxin.</title>
        <authorList>
            <person name="Callol A."/>
            <person name="Pajuelo D."/>
            <person name="Ebbesson L."/>
            <person name="Teles M."/>
            <person name="MacKenzie S."/>
            <person name="Amaro C."/>
        </authorList>
    </citation>
    <scope>NUCLEOTIDE SEQUENCE</scope>
</reference>
<name>A0A0E9TRN7_ANGAN</name>
<proteinExistence type="predicted"/>
<sequence length="9" mass="1077">MTSHRYSVP</sequence>